<protein>
    <recommendedName>
        <fullName evidence="4">Excreted virulence factor EspC, type VII ESX diderm</fullName>
    </recommendedName>
</protein>
<sequence>MIGFETDLDDLRGASGLVGKAGDGATAARDGVKKLDVPGSSGPADLIDSLMPFGGGAQTAFGRSLGMRDVKSAYEYHRQKVEEALAKLAFTTQQSSRALLEVADLYEEADADAKTRVNRAAAQLEGN</sequence>
<dbReference type="Proteomes" id="UP000198582">
    <property type="component" value="Unassembled WGS sequence"/>
</dbReference>
<gene>
    <name evidence="2" type="ORF">SAMN04489732_103241</name>
</gene>
<organism evidence="2 3">
    <name type="scientific">Amycolatopsis saalfeldensis</name>
    <dbReference type="NCBI Taxonomy" id="394193"/>
    <lineage>
        <taxon>Bacteria</taxon>
        <taxon>Bacillati</taxon>
        <taxon>Actinomycetota</taxon>
        <taxon>Actinomycetes</taxon>
        <taxon>Pseudonocardiales</taxon>
        <taxon>Pseudonocardiaceae</taxon>
        <taxon>Amycolatopsis</taxon>
    </lineage>
</organism>
<reference evidence="2 3" key="1">
    <citation type="submission" date="2016-10" db="EMBL/GenBank/DDBJ databases">
        <authorList>
            <person name="de Groot N.N."/>
        </authorList>
    </citation>
    <scope>NUCLEOTIDE SEQUENCE [LARGE SCALE GENOMIC DNA]</scope>
    <source>
        <strain evidence="2 3">DSM 44993</strain>
    </source>
</reference>
<evidence type="ECO:0008006" key="4">
    <source>
        <dbReference type="Google" id="ProtNLM"/>
    </source>
</evidence>
<dbReference type="RefSeq" id="WP_091615274.1">
    <property type="nucleotide sequence ID" value="NZ_FOEF01000003.1"/>
</dbReference>
<evidence type="ECO:0000313" key="3">
    <source>
        <dbReference type="Proteomes" id="UP000198582"/>
    </source>
</evidence>
<name>A0A1H8UEZ2_9PSEU</name>
<proteinExistence type="predicted"/>
<dbReference type="EMBL" id="FOEF01000003">
    <property type="protein sequence ID" value="SEP01822.1"/>
    <property type="molecule type" value="Genomic_DNA"/>
</dbReference>
<dbReference type="OrthoDB" id="3625032at2"/>
<evidence type="ECO:0000313" key="2">
    <source>
        <dbReference type="EMBL" id="SEP01822.1"/>
    </source>
</evidence>
<dbReference type="AlphaFoldDB" id="A0A1H8UEZ2"/>
<accession>A0A1H8UEZ2</accession>
<evidence type="ECO:0000256" key="1">
    <source>
        <dbReference type="SAM" id="MobiDB-lite"/>
    </source>
</evidence>
<keyword evidence="3" id="KW-1185">Reference proteome</keyword>
<dbReference type="STRING" id="394193.SAMN04489732_103241"/>
<feature type="region of interest" description="Disordered" evidence="1">
    <location>
        <begin position="1"/>
        <end position="38"/>
    </location>
</feature>